<proteinExistence type="predicted"/>
<name>A0A9Q3PRJ0_9BASI</name>
<keyword evidence="4" id="KW-1185">Reference proteome</keyword>
<reference evidence="3" key="1">
    <citation type="submission" date="2021-03" db="EMBL/GenBank/DDBJ databases">
        <title>Draft genome sequence of rust myrtle Austropuccinia psidii MF-1, a brazilian biotype.</title>
        <authorList>
            <person name="Quecine M.C."/>
            <person name="Pachon D.M.R."/>
            <person name="Bonatelli M.L."/>
            <person name="Correr F.H."/>
            <person name="Franceschini L.M."/>
            <person name="Leite T.F."/>
            <person name="Margarido G.R.A."/>
            <person name="Almeida C.A."/>
            <person name="Ferrarezi J.A."/>
            <person name="Labate C.A."/>
        </authorList>
    </citation>
    <scope>NUCLEOTIDE SEQUENCE</scope>
    <source>
        <strain evidence="3">MF-1</strain>
    </source>
</reference>
<evidence type="ECO:0000259" key="2">
    <source>
        <dbReference type="Pfam" id="PF01498"/>
    </source>
</evidence>
<evidence type="ECO:0000313" key="4">
    <source>
        <dbReference type="Proteomes" id="UP000765509"/>
    </source>
</evidence>
<feature type="domain" description="Transposase Tc1-like" evidence="2">
    <location>
        <begin position="31"/>
        <end position="97"/>
    </location>
</feature>
<dbReference type="Gene3D" id="3.30.420.10">
    <property type="entry name" value="Ribonuclease H-like superfamily/Ribonuclease H"/>
    <property type="match status" value="1"/>
</dbReference>
<protein>
    <recommendedName>
        <fullName evidence="2">Transposase Tc1-like domain-containing protein</fullName>
    </recommendedName>
</protein>
<dbReference type="Proteomes" id="UP000765509">
    <property type="component" value="Unassembled WGS sequence"/>
</dbReference>
<dbReference type="AlphaFoldDB" id="A0A9Q3PRJ0"/>
<comment type="caution">
    <text evidence="3">The sequence shown here is derived from an EMBL/GenBank/DDBJ whole genome shotgun (WGS) entry which is preliminary data.</text>
</comment>
<sequence length="123" mass="14315">MTRSSSINNLGPPRHKKSVWPTKLTEHDHQELSRMFTQARRLTVAQVTNLMTKAVSTKTIQCEIHKLGKDSHIAPKKPYLQPQDFQWRLAFAQAHRHWTINDWAKVIWTDESASQLGKQVYQV</sequence>
<feature type="region of interest" description="Disordered" evidence="1">
    <location>
        <begin position="1"/>
        <end position="22"/>
    </location>
</feature>
<dbReference type="GO" id="GO:0006313">
    <property type="term" value="P:DNA transposition"/>
    <property type="evidence" value="ECO:0007669"/>
    <property type="project" value="InterPro"/>
</dbReference>
<dbReference type="GO" id="GO:0003677">
    <property type="term" value="F:DNA binding"/>
    <property type="evidence" value="ECO:0007669"/>
    <property type="project" value="InterPro"/>
</dbReference>
<organism evidence="3 4">
    <name type="scientific">Austropuccinia psidii MF-1</name>
    <dbReference type="NCBI Taxonomy" id="1389203"/>
    <lineage>
        <taxon>Eukaryota</taxon>
        <taxon>Fungi</taxon>
        <taxon>Dikarya</taxon>
        <taxon>Basidiomycota</taxon>
        <taxon>Pucciniomycotina</taxon>
        <taxon>Pucciniomycetes</taxon>
        <taxon>Pucciniales</taxon>
        <taxon>Sphaerophragmiaceae</taxon>
        <taxon>Austropuccinia</taxon>
    </lineage>
</organism>
<gene>
    <name evidence="3" type="ORF">O181_110156</name>
</gene>
<evidence type="ECO:0000256" key="1">
    <source>
        <dbReference type="SAM" id="MobiDB-lite"/>
    </source>
</evidence>
<dbReference type="OrthoDB" id="4843387at2759"/>
<dbReference type="InterPro" id="IPR036397">
    <property type="entry name" value="RNaseH_sf"/>
</dbReference>
<dbReference type="GO" id="GO:0015074">
    <property type="term" value="P:DNA integration"/>
    <property type="evidence" value="ECO:0007669"/>
    <property type="project" value="InterPro"/>
</dbReference>
<accession>A0A9Q3PRJ0</accession>
<dbReference type="InterPro" id="IPR002492">
    <property type="entry name" value="Transposase_Tc1-like"/>
</dbReference>
<dbReference type="Pfam" id="PF01498">
    <property type="entry name" value="HTH_Tnp_Tc3_2"/>
    <property type="match status" value="1"/>
</dbReference>
<evidence type="ECO:0000313" key="3">
    <source>
        <dbReference type="EMBL" id="MBW0570441.1"/>
    </source>
</evidence>
<dbReference type="EMBL" id="AVOT02086260">
    <property type="protein sequence ID" value="MBW0570441.1"/>
    <property type="molecule type" value="Genomic_DNA"/>
</dbReference>